<accession>A0A0G0HE42</accession>
<reference evidence="1 2" key="1">
    <citation type="journal article" date="2015" name="Nature">
        <title>rRNA introns, odd ribosomes, and small enigmatic genomes across a large radiation of phyla.</title>
        <authorList>
            <person name="Brown C.T."/>
            <person name="Hug L.A."/>
            <person name="Thomas B.C."/>
            <person name="Sharon I."/>
            <person name="Castelle C.J."/>
            <person name="Singh A."/>
            <person name="Wilkins M.J."/>
            <person name="Williams K.H."/>
            <person name="Banfield J.F."/>
        </authorList>
    </citation>
    <scope>NUCLEOTIDE SEQUENCE [LARGE SCALE GENOMIC DNA]</scope>
</reference>
<dbReference type="EMBL" id="LBTI01000036">
    <property type="protein sequence ID" value="KKQ36810.1"/>
    <property type="molecule type" value="Genomic_DNA"/>
</dbReference>
<evidence type="ECO:0000313" key="1">
    <source>
        <dbReference type="EMBL" id="KKQ36810.1"/>
    </source>
</evidence>
<dbReference type="AlphaFoldDB" id="A0A0G0HE42"/>
<comment type="caution">
    <text evidence="1">The sequence shown here is derived from an EMBL/GenBank/DDBJ whole genome shotgun (WGS) entry which is preliminary data.</text>
</comment>
<gene>
    <name evidence="1" type="ORF">US53_C0036G0002</name>
</gene>
<evidence type="ECO:0000313" key="2">
    <source>
        <dbReference type="Proteomes" id="UP000034591"/>
    </source>
</evidence>
<dbReference type="Proteomes" id="UP000034591">
    <property type="component" value="Unassembled WGS sequence"/>
</dbReference>
<organism evidence="1 2">
    <name type="scientific">Candidatus Woesebacteria bacterium GW2011_GWA1_37_7</name>
    <dbReference type="NCBI Taxonomy" id="1618545"/>
    <lineage>
        <taxon>Bacteria</taxon>
        <taxon>Candidatus Woeseibacteriota</taxon>
    </lineage>
</organism>
<name>A0A0G0HE42_9BACT</name>
<sequence length="74" mass="8331">MKRKKVGSVMGKLRAVNAKRSSFSRVLDNSLANKRTVSSKKLTGSSLRRWVKTPGSMDIRGIDTKRKGKAKRRK</sequence>
<protein>
    <submittedName>
        <fullName evidence="1">Uncharacterized protein</fullName>
    </submittedName>
</protein>
<proteinExistence type="predicted"/>